<dbReference type="AlphaFoldDB" id="A0A1Y2CMC4"/>
<evidence type="ECO:0000259" key="3">
    <source>
        <dbReference type="PROSITE" id="PS50908"/>
    </source>
</evidence>
<feature type="coiled-coil region" evidence="1">
    <location>
        <begin position="79"/>
        <end position="151"/>
    </location>
</feature>
<protein>
    <recommendedName>
        <fullName evidence="3">RWD domain-containing protein</fullName>
    </recommendedName>
</protein>
<dbReference type="EMBL" id="MCGO01000012">
    <property type="protein sequence ID" value="ORY48169.1"/>
    <property type="molecule type" value="Genomic_DNA"/>
</dbReference>
<organism evidence="4 5">
    <name type="scientific">Rhizoclosmatium globosum</name>
    <dbReference type="NCBI Taxonomy" id="329046"/>
    <lineage>
        <taxon>Eukaryota</taxon>
        <taxon>Fungi</taxon>
        <taxon>Fungi incertae sedis</taxon>
        <taxon>Chytridiomycota</taxon>
        <taxon>Chytridiomycota incertae sedis</taxon>
        <taxon>Chytridiomycetes</taxon>
        <taxon>Chytridiales</taxon>
        <taxon>Chytriomycetaceae</taxon>
        <taxon>Rhizoclosmatium</taxon>
    </lineage>
</organism>
<gene>
    <name evidence="4" type="ORF">BCR33DRAFT_714582</name>
</gene>
<evidence type="ECO:0000313" key="5">
    <source>
        <dbReference type="Proteomes" id="UP000193642"/>
    </source>
</evidence>
<sequence length="219" mass="24760">MDHAEEIEMELEALRSIFYEGEFTEPEPQTTPPNSSNLTIKSPVSLDESETEHLTTLLIESAESQLGMAMIFGVHAAAKESLETFIREKLDRIEREREERIEREEAAERARLAGTKVTTESFLEWRVRFLKEQAEEEKRKLLEKVGAAGAKQLAKDAANKGKVTGKALFEKDRTLAQSDMNMIGEGDVDVDTKEYEGMENDLDEEEENAVLAAFDEDDD</sequence>
<proteinExistence type="predicted"/>
<dbReference type="InterPro" id="IPR006575">
    <property type="entry name" value="RWD_dom"/>
</dbReference>
<dbReference type="PROSITE" id="PS50908">
    <property type="entry name" value="RWD"/>
    <property type="match status" value="1"/>
</dbReference>
<evidence type="ECO:0000313" key="4">
    <source>
        <dbReference type="EMBL" id="ORY48169.1"/>
    </source>
</evidence>
<dbReference type="SUPFAM" id="SSF54495">
    <property type="entry name" value="UBC-like"/>
    <property type="match status" value="1"/>
</dbReference>
<dbReference type="InterPro" id="IPR016135">
    <property type="entry name" value="UBQ-conjugating_enzyme/RWD"/>
</dbReference>
<keyword evidence="5" id="KW-1185">Reference proteome</keyword>
<evidence type="ECO:0000256" key="1">
    <source>
        <dbReference type="SAM" id="Coils"/>
    </source>
</evidence>
<dbReference type="OrthoDB" id="277175at2759"/>
<dbReference type="Gene3D" id="3.10.110.10">
    <property type="entry name" value="Ubiquitin Conjugating Enzyme"/>
    <property type="match status" value="1"/>
</dbReference>
<dbReference type="STRING" id="329046.A0A1Y2CMC4"/>
<accession>A0A1Y2CMC4</accession>
<dbReference type="Proteomes" id="UP000193642">
    <property type="component" value="Unassembled WGS sequence"/>
</dbReference>
<reference evidence="4 5" key="1">
    <citation type="submission" date="2016-07" db="EMBL/GenBank/DDBJ databases">
        <title>Pervasive Adenine N6-methylation of Active Genes in Fungi.</title>
        <authorList>
            <consortium name="DOE Joint Genome Institute"/>
            <person name="Mondo S.J."/>
            <person name="Dannebaum R.O."/>
            <person name="Kuo R.C."/>
            <person name="Labutti K."/>
            <person name="Haridas S."/>
            <person name="Kuo A."/>
            <person name="Salamov A."/>
            <person name="Ahrendt S.R."/>
            <person name="Lipzen A."/>
            <person name="Sullivan W."/>
            <person name="Andreopoulos W.B."/>
            <person name="Clum A."/>
            <person name="Lindquist E."/>
            <person name="Daum C."/>
            <person name="Ramamoorthy G.K."/>
            <person name="Gryganskyi A."/>
            <person name="Culley D."/>
            <person name="Magnuson J.K."/>
            <person name="James T.Y."/>
            <person name="O'Malley M.A."/>
            <person name="Stajich J.E."/>
            <person name="Spatafora J.W."/>
            <person name="Visel A."/>
            <person name="Grigoriev I.V."/>
        </authorList>
    </citation>
    <scope>NUCLEOTIDE SEQUENCE [LARGE SCALE GENOMIC DNA]</scope>
    <source>
        <strain evidence="4 5">JEL800</strain>
    </source>
</reference>
<name>A0A1Y2CMC4_9FUNG</name>
<feature type="region of interest" description="Disordered" evidence="2">
    <location>
        <begin position="199"/>
        <end position="219"/>
    </location>
</feature>
<dbReference type="InterPro" id="IPR040213">
    <property type="entry name" value="GIR2-like"/>
</dbReference>
<feature type="domain" description="RWD" evidence="3">
    <location>
        <begin position="1"/>
        <end position="85"/>
    </location>
</feature>
<keyword evidence="1" id="KW-0175">Coiled coil</keyword>
<evidence type="ECO:0000256" key="2">
    <source>
        <dbReference type="SAM" id="MobiDB-lite"/>
    </source>
</evidence>
<dbReference type="PANTHER" id="PTHR12292">
    <property type="entry name" value="RWD DOMAIN-CONTAINING PROTEIN"/>
    <property type="match status" value="1"/>
</dbReference>
<comment type="caution">
    <text evidence="4">The sequence shown here is derived from an EMBL/GenBank/DDBJ whole genome shotgun (WGS) entry which is preliminary data.</text>
</comment>